<sequence>MTYKIFITPEAELDLEDAYNWYEQHKHTVGLGSEFIRVVDASFSTIQRNPFACPLVYEQVRKKLIRKFPYGLLYIIIDETISIIGCFHVKRDPQQWERRL</sequence>
<dbReference type="Gene3D" id="3.30.2310.20">
    <property type="entry name" value="RelE-like"/>
    <property type="match status" value="1"/>
</dbReference>
<name>A0A1B7VZW7_APHFL</name>
<accession>A0A1B7VZW7</accession>
<keyword evidence="1" id="KW-1277">Toxin-antitoxin system</keyword>
<dbReference type="InterPro" id="IPR035093">
    <property type="entry name" value="RelE/ParE_toxin_dom_sf"/>
</dbReference>
<comment type="caution">
    <text evidence="2">The sequence shown here is derived from an EMBL/GenBank/DDBJ whole genome shotgun (WGS) entry which is preliminary data.</text>
</comment>
<dbReference type="PATRIC" id="fig|1710894.3.peg.1564"/>
<gene>
    <name evidence="2" type="ORF">AN481_04620</name>
</gene>
<dbReference type="Proteomes" id="UP000092382">
    <property type="component" value="Unassembled WGS sequence"/>
</dbReference>
<proteinExistence type="predicted"/>
<dbReference type="InterPro" id="IPR007712">
    <property type="entry name" value="RelE/ParE_toxin"/>
</dbReference>
<dbReference type="AlphaFoldDB" id="A0A1B7VZW7"/>
<dbReference type="STRING" id="1803587.GCA_001593825_01293"/>
<reference evidence="2 3" key="1">
    <citation type="submission" date="2015-09" db="EMBL/GenBank/DDBJ databases">
        <title>Whole genome shotgun sequence assembly of Aphanizomenon flos-aquae UKL13.</title>
        <authorList>
            <person name="Driscoll C."/>
        </authorList>
    </citation>
    <scope>NUCLEOTIDE SEQUENCE [LARGE SCALE GENOMIC DNA]</scope>
    <source>
        <strain evidence="2">MDT13</strain>
    </source>
</reference>
<dbReference type="Pfam" id="PF05016">
    <property type="entry name" value="ParE_toxin"/>
    <property type="match status" value="1"/>
</dbReference>
<protein>
    <submittedName>
        <fullName evidence="2">Addiction module toxin RelE</fullName>
    </submittedName>
</protein>
<evidence type="ECO:0000313" key="2">
    <source>
        <dbReference type="EMBL" id="OBQ26518.1"/>
    </source>
</evidence>
<dbReference type="EMBL" id="LJOY01000010">
    <property type="protein sequence ID" value="OBQ26518.1"/>
    <property type="molecule type" value="Genomic_DNA"/>
</dbReference>
<organism evidence="2 3">
    <name type="scientific">Aphanizomenon flos-aquae LD13</name>
    <dbReference type="NCBI Taxonomy" id="1710894"/>
    <lineage>
        <taxon>Bacteria</taxon>
        <taxon>Bacillati</taxon>
        <taxon>Cyanobacteriota</taxon>
        <taxon>Cyanophyceae</taxon>
        <taxon>Nostocales</taxon>
        <taxon>Aphanizomenonaceae</taxon>
        <taxon>Aphanizomenon</taxon>
    </lineage>
</organism>
<evidence type="ECO:0000313" key="3">
    <source>
        <dbReference type="Proteomes" id="UP000092382"/>
    </source>
</evidence>
<evidence type="ECO:0000256" key="1">
    <source>
        <dbReference type="ARBA" id="ARBA00022649"/>
    </source>
</evidence>